<evidence type="ECO:0000313" key="1">
    <source>
        <dbReference type="EMBL" id="KAJ9064031.1"/>
    </source>
</evidence>
<dbReference type="EMBL" id="QTSX02004554">
    <property type="protein sequence ID" value="KAJ9064031.1"/>
    <property type="molecule type" value="Genomic_DNA"/>
</dbReference>
<proteinExistence type="predicted"/>
<comment type="caution">
    <text evidence="1">The sequence shown here is derived from an EMBL/GenBank/DDBJ whole genome shotgun (WGS) entry which is preliminary data.</text>
</comment>
<sequence length="79" mass="8953">MDKECKQQTTAMETKDTNIAQQESERTGSKKTPQLAQTEEHKARAAANPEADPEAHKPKQRPQLNYPNLYKRFLKVAAS</sequence>
<name>A0ACC2SP54_9FUNG</name>
<protein>
    <submittedName>
        <fullName evidence="1">Uncharacterized protein</fullName>
    </submittedName>
</protein>
<organism evidence="1 2">
    <name type="scientific">Entomophthora muscae</name>
    <dbReference type="NCBI Taxonomy" id="34485"/>
    <lineage>
        <taxon>Eukaryota</taxon>
        <taxon>Fungi</taxon>
        <taxon>Fungi incertae sedis</taxon>
        <taxon>Zoopagomycota</taxon>
        <taxon>Entomophthoromycotina</taxon>
        <taxon>Entomophthoromycetes</taxon>
        <taxon>Entomophthorales</taxon>
        <taxon>Entomophthoraceae</taxon>
        <taxon>Entomophthora</taxon>
    </lineage>
</organism>
<dbReference type="Proteomes" id="UP001165960">
    <property type="component" value="Unassembled WGS sequence"/>
</dbReference>
<evidence type="ECO:0000313" key="2">
    <source>
        <dbReference type="Proteomes" id="UP001165960"/>
    </source>
</evidence>
<gene>
    <name evidence="1" type="ORF">DSO57_1034743</name>
</gene>
<reference evidence="1" key="1">
    <citation type="submission" date="2022-04" db="EMBL/GenBank/DDBJ databases">
        <title>Genome of the entomopathogenic fungus Entomophthora muscae.</title>
        <authorList>
            <person name="Elya C."/>
            <person name="Lovett B.R."/>
            <person name="Lee E."/>
            <person name="Macias A.M."/>
            <person name="Hajek A.E."/>
            <person name="De Bivort B.L."/>
            <person name="Kasson M.T."/>
            <person name="De Fine Licht H.H."/>
            <person name="Stajich J.E."/>
        </authorList>
    </citation>
    <scope>NUCLEOTIDE SEQUENCE</scope>
    <source>
        <strain evidence="1">Berkeley</strain>
    </source>
</reference>
<accession>A0ACC2SP54</accession>
<keyword evidence="2" id="KW-1185">Reference proteome</keyword>